<feature type="transmembrane region" description="Helical" evidence="1">
    <location>
        <begin position="6"/>
        <end position="32"/>
    </location>
</feature>
<dbReference type="Gene3D" id="3.30.700.10">
    <property type="entry name" value="Glycoprotein, Type 4 Pilin"/>
    <property type="match status" value="1"/>
</dbReference>
<proteinExistence type="predicted"/>
<sequence>MTKKFSLAFTLVEIIIIITILAVLTVGVLALINPVEQRAKGKDSGTYSLTNQILSAFDRYYLTRRALPYSEDITSTSLTLSPASSTISILTSQEELKASLLNSPSIQPILLTSYLDPVSYHLCFRPASKNFRENSQLCIYNSDGSKQDTPDPNSCYLCTASIPQQNRPVTALTTLAPTIVPTPADPCDQDPDFPHYPTTSMYLDDQFLEYGCDRFSVLDRSCLESTWSSLNTECDTYCQPGQRCLIKQYTSTTVNFIDFINCLTHSQDARQYYCTDEPYSNCINHPELSSDLDFDYGCSNPMRPYQWK</sequence>
<name>A0A0G0M3U4_9BACT</name>
<organism evidence="2 3">
    <name type="scientific">Candidatus Shapirobacteria bacterium GW2011_GWE2_38_30</name>
    <dbReference type="NCBI Taxonomy" id="1618490"/>
    <lineage>
        <taxon>Bacteria</taxon>
        <taxon>Candidatus Shapironibacteriota</taxon>
    </lineage>
</organism>
<evidence type="ECO:0000256" key="1">
    <source>
        <dbReference type="SAM" id="Phobius"/>
    </source>
</evidence>
<keyword evidence="1" id="KW-0472">Membrane</keyword>
<dbReference type="InterPro" id="IPR045584">
    <property type="entry name" value="Pilin-like"/>
</dbReference>
<evidence type="ECO:0000313" key="2">
    <source>
        <dbReference type="EMBL" id="KKQ68314.1"/>
    </source>
</evidence>
<dbReference type="SUPFAM" id="SSF54523">
    <property type="entry name" value="Pili subunits"/>
    <property type="match status" value="1"/>
</dbReference>
<dbReference type="EMBL" id="LBUT01000025">
    <property type="protein sequence ID" value="KKQ68314.1"/>
    <property type="molecule type" value="Genomic_DNA"/>
</dbReference>
<keyword evidence="1" id="KW-0812">Transmembrane</keyword>
<dbReference type="Proteomes" id="UP000034406">
    <property type="component" value="Unassembled WGS sequence"/>
</dbReference>
<comment type="caution">
    <text evidence="2">The sequence shown here is derived from an EMBL/GenBank/DDBJ whole genome shotgun (WGS) entry which is preliminary data.</text>
</comment>
<accession>A0A0G0M3U4</accession>
<keyword evidence="1" id="KW-1133">Transmembrane helix</keyword>
<gene>
    <name evidence="2" type="ORF">US90_C0025G0003</name>
</gene>
<dbReference type="STRING" id="1618490.US90_C0025G0003"/>
<evidence type="ECO:0000313" key="3">
    <source>
        <dbReference type="Proteomes" id="UP000034406"/>
    </source>
</evidence>
<dbReference type="AlphaFoldDB" id="A0A0G0M3U4"/>
<protein>
    <submittedName>
        <fullName evidence="2">Uncharacterized protein</fullName>
    </submittedName>
</protein>
<reference evidence="2 3" key="1">
    <citation type="journal article" date="2015" name="Nature">
        <title>rRNA introns, odd ribosomes, and small enigmatic genomes across a large radiation of phyla.</title>
        <authorList>
            <person name="Brown C.T."/>
            <person name="Hug L.A."/>
            <person name="Thomas B.C."/>
            <person name="Sharon I."/>
            <person name="Castelle C.J."/>
            <person name="Singh A."/>
            <person name="Wilkins M.J."/>
            <person name="Williams K.H."/>
            <person name="Banfield J.F."/>
        </authorList>
    </citation>
    <scope>NUCLEOTIDE SEQUENCE [LARGE SCALE GENOMIC DNA]</scope>
</reference>